<dbReference type="EMBL" id="JYDL01000102">
    <property type="protein sequence ID" value="KRX16672.1"/>
    <property type="molecule type" value="Genomic_DNA"/>
</dbReference>
<reference evidence="1 2" key="1">
    <citation type="submission" date="2015-01" db="EMBL/GenBank/DDBJ databases">
        <title>Evolution of Trichinella species and genotypes.</title>
        <authorList>
            <person name="Korhonen P.K."/>
            <person name="Edoardo P."/>
            <person name="Giuseppe L.R."/>
            <person name="Gasser R.B."/>
        </authorList>
    </citation>
    <scope>NUCLEOTIDE SEQUENCE [LARGE SCALE GENOMIC DNA]</scope>
    <source>
        <strain evidence="1">ISS37</strain>
    </source>
</reference>
<organism evidence="1 2">
    <name type="scientific">Trichinella nelsoni</name>
    <dbReference type="NCBI Taxonomy" id="6336"/>
    <lineage>
        <taxon>Eukaryota</taxon>
        <taxon>Metazoa</taxon>
        <taxon>Ecdysozoa</taxon>
        <taxon>Nematoda</taxon>
        <taxon>Enoplea</taxon>
        <taxon>Dorylaimia</taxon>
        <taxon>Trichinellida</taxon>
        <taxon>Trichinellidae</taxon>
        <taxon>Trichinella</taxon>
    </lineage>
</organism>
<proteinExistence type="predicted"/>
<sequence>MSFPLPSKGKIHPPLQVPDSLLVTTSARWNPLSVDHRSSLSSAVCAVGLFGVSRADWWPPIPAAHSVSVPVSSSDNPLCDVPSADRQNRGGACAHIGIFLAQDVSGTVNTHRSNGCRHT</sequence>
<protein>
    <submittedName>
        <fullName evidence="1">Uncharacterized protein</fullName>
    </submittedName>
</protein>
<evidence type="ECO:0000313" key="1">
    <source>
        <dbReference type="EMBL" id="KRX16672.1"/>
    </source>
</evidence>
<accession>A0A0V0RQ89</accession>
<keyword evidence="2" id="KW-1185">Reference proteome</keyword>
<comment type="caution">
    <text evidence="1">The sequence shown here is derived from an EMBL/GenBank/DDBJ whole genome shotgun (WGS) entry which is preliminary data.</text>
</comment>
<dbReference type="AlphaFoldDB" id="A0A0V0RQ89"/>
<evidence type="ECO:0000313" key="2">
    <source>
        <dbReference type="Proteomes" id="UP000054630"/>
    </source>
</evidence>
<dbReference type="Proteomes" id="UP000054630">
    <property type="component" value="Unassembled WGS sequence"/>
</dbReference>
<name>A0A0V0RQ89_9BILA</name>
<gene>
    <name evidence="1" type="ORF">T07_4085</name>
</gene>